<dbReference type="Gene3D" id="1.20.140.10">
    <property type="entry name" value="Butyryl-CoA Dehydrogenase, subunit A, domain 3"/>
    <property type="match status" value="1"/>
</dbReference>
<comment type="caution">
    <text evidence="10">The sequence shown here is derived from an EMBL/GenBank/DDBJ whole genome shotgun (WGS) entry which is preliminary data.</text>
</comment>
<dbReference type="RefSeq" id="WP_248823207.1">
    <property type="nucleotide sequence ID" value="NZ_JALKFT010000001.1"/>
</dbReference>
<accession>A0ABT0JST3</accession>
<dbReference type="Proteomes" id="UP001201873">
    <property type="component" value="Unassembled WGS sequence"/>
</dbReference>
<dbReference type="Gene3D" id="2.40.110.10">
    <property type="entry name" value="Butyryl-CoA Dehydrogenase, subunit A, domain 2"/>
    <property type="match status" value="1"/>
</dbReference>
<reference evidence="10 11" key="1">
    <citation type="submission" date="2022-04" db="EMBL/GenBank/DDBJ databases">
        <title>Genome diversity in the genus Frankia.</title>
        <authorList>
            <person name="Carlos-Shanley C."/>
            <person name="Hahn D."/>
        </authorList>
    </citation>
    <scope>NUCLEOTIDE SEQUENCE [LARGE SCALE GENOMIC DNA]</scope>
    <source>
        <strain evidence="10 11">Ag45/Mut15</strain>
    </source>
</reference>
<evidence type="ECO:0000259" key="7">
    <source>
        <dbReference type="Pfam" id="PF00441"/>
    </source>
</evidence>
<feature type="domain" description="Acyl-CoA dehydrogenase/oxidase C-terminal" evidence="7">
    <location>
        <begin position="283"/>
        <end position="405"/>
    </location>
</feature>
<feature type="region of interest" description="Disordered" evidence="6">
    <location>
        <begin position="432"/>
        <end position="453"/>
    </location>
</feature>
<dbReference type="InterPro" id="IPR009075">
    <property type="entry name" value="AcylCo_DH/oxidase_C"/>
</dbReference>
<gene>
    <name evidence="10" type="ORF">MXD59_02125</name>
</gene>
<keyword evidence="5" id="KW-0560">Oxidoreductase</keyword>
<dbReference type="InterPro" id="IPR037069">
    <property type="entry name" value="AcylCoA_DH/ox_N_sf"/>
</dbReference>
<dbReference type="Pfam" id="PF02771">
    <property type="entry name" value="Acyl-CoA_dh_N"/>
    <property type="match status" value="1"/>
</dbReference>
<keyword evidence="3 5" id="KW-0285">Flavoprotein</keyword>
<proteinExistence type="inferred from homology"/>
<evidence type="ECO:0000259" key="9">
    <source>
        <dbReference type="Pfam" id="PF02771"/>
    </source>
</evidence>
<dbReference type="Gene3D" id="1.10.540.10">
    <property type="entry name" value="Acyl-CoA dehydrogenase/oxidase, N-terminal domain"/>
    <property type="match status" value="1"/>
</dbReference>
<dbReference type="InterPro" id="IPR036250">
    <property type="entry name" value="AcylCo_DH-like_C"/>
</dbReference>
<sequence length="572" mass="62089">MSSETALPAGGRSFVASLDTGRLHWDRLAPFPTEEPDVEQRADQLVDELGTFVEDRVDPEETDRTAALPEGFIEELRERGYLSLRQDPAVGGHGLSAYGALRAVARAATWSAPVGQLLGVQNGVAPLELARFLPAGSVRDLLEDHIARRTIAGWADTEPTGQNNSRPGLTGTLTEDGTAYLLRGQKIFIGSGNIAELLAVTGLQVADGESRIAVFFADTRQPGFSAHAHEFVGAKGLPVGALTFDDVRVPREHVLVVGDENPQAAPQTRAMGIVGRIYSTSGPALAIARLCLGWSEDFVSRRLIDGRGLAEYDLIQRLLATSFADVFAMDSALRWALIGPGLADRWFELVLAMNGSRAANWRVVDQTVSLLGGEGIETVRSKQRRGARPLPVERFFRDARLIRTIGNVDFQVDNVTARQYLARFYGPGAPQLDLRPGADGREATEPADLSPANVEHRGALDEQLRWFAEASRDLVRRHPDPRELAAQEQSLALLNRLAGELFTAGATLARASQLASDDGGASQGLADIYLTEALRRVDDLRRRLRPAISEPDYAKISRDFLAPDALGSLTRS</sequence>
<dbReference type="InterPro" id="IPR009100">
    <property type="entry name" value="AcylCoA_DH/oxidase_NM_dom_sf"/>
</dbReference>
<organism evidence="10 11">
    <name type="scientific">Frankia umida</name>
    <dbReference type="NCBI Taxonomy" id="573489"/>
    <lineage>
        <taxon>Bacteria</taxon>
        <taxon>Bacillati</taxon>
        <taxon>Actinomycetota</taxon>
        <taxon>Actinomycetes</taxon>
        <taxon>Frankiales</taxon>
        <taxon>Frankiaceae</taxon>
        <taxon>Frankia</taxon>
    </lineage>
</organism>
<dbReference type="EMBL" id="JALKFT010000001">
    <property type="protein sequence ID" value="MCK9874589.1"/>
    <property type="molecule type" value="Genomic_DNA"/>
</dbReference>
<evidence type="ECO:0000256" key="3">
    <source>
        <dbReference type="ARBA" id="ARBA00022630"/>
    </source>
</evidence>
<evidence type="ECO:0000259" key="8">
    <source>
        <dbReference type="Pfam" id="PF02770"/>
    </source>
</evidence>
<evidence type="ECO:0000256" key="4">
    <source>
        <dbReference type="ARBA" id="ARBA00022827"/>
    </source>
</evidence>
<dbReference type="SUPFAM" id="SSF47203">
    <property type="entry name" value="Acyl-CoA dehydrogenase C-terminal domain-like"/>
    <property type="match status" value="1"/>
</dbReference>
<evidence type="ECO:0000256" key="2">
    <source>
        <dbReference type="ARBA" id="ARBA00009347"/>
    </source>
</evidence>
<dbReference type="Pfam" id="PF00441">
    <property type="entry name" value="Acyl-CoA_dh_1"/>
    <property type="match status" value="1"/>
</dbReference>
<evidence type="ECO:0000256" key="6">
    <source>
        <dbReference type="SAM" id="MobiDB-lite"/>
    </source>
</evidence>
<dbReference type="InterPro" id="IPR046373">
    <property type="entry name" value="Acyl-CoA_Oxase/DH_mid-dom_sf"/>
</dbReference>
<feature type="domain" description="Acyl-CoA dehydrogenase/oxidase N-terminal" evidence="9">
    <location>
        <begin position="43"/>
        <end position="126"/>
    </location>
</feature>
<evidence type="ECO:0000313" key="11">
    <source>
        <dbReference type="Proteomes" id="UP001201873"/>
    </source>
</evidence>
<name>A0ABT0JST3_9ACTN</name>
<dbReference type="PANTHER" id="PTHR43884:SF9">
    <property type="entry name" value="COMPLEX I ASSEMBLY FACTOR ACAD9, MITOCHONDRIAL"/>
    <property type="match status" value="1"/>
</dbReference>
<feature type="domain" description="Acyl-CoA oxidase/dehydrogenase middle" evidence="8">
    <location>
        <begin position="157"/>
        <end position="247"/>
    </location>
</feature>
<evidence type="ECO:0000256" key="5">
    <source>
        <dbReference type="RuleBase" id="RU362125"/>
    </source>
</evidence>
<comment type="similarity">
    <text evidence="2 5">Belongs to the acyl-CoA dehydrogenase family.</text>
</comment>
<evidence type="ECO:0000313" key="10">
    <source>
        <dbReference type="EMBL" id="MCK9874589.1"/>
    </source>
</evidence>
<protein>
    <submittedName>
        <fullName evidence="10">Acyl-CoA/acyl-ACP dehydrogenase</fullName>
    </submittedName>
</protein>
<evidence type="ECO:0000256" key="1">
    <source>
        <dbReference type="ARBA" id="ARBA00001974"/>
    </source>
</evidence>
<keyword evidence="4 5" id="KW-0274">FAD</keyword>
<dbReference type="SUPFAM" id="SSF56645">
    <property type="entry name" value="Acyl-CoA dehydrogenase NM domain-like"/>
    <property type="match status" value="1"/>
</dbReference>
<dbReference type="InterPro" id="IPR013786">
    <property type="entry name" value="AcylCoA_DH/ox_N"/>
</dbReference>
<comment type="cofactor">
    <cofactor evidence="1 5">
        <name>FAD</name>
        <dbReference type="ChEBI" id="CHEBI:57692"/>
    </cofactor>
</comment>
<dbReference type="PANTHER" id="PTHR43884">
    <property type="entry name" value="ACYL-COA DEHYDROGENASE"/>
    <property type="match status" value="1"/>
</dbReference>
<dbReference type="Pfam" id="PF02770">
    <property type="entry name" value="Acyl-CoA_dh_M"/>
    <property type="match status" value="1"/>
</dbReference>
<keyword evidence="11" id="KW-1185">Reference proteome</keyword>
<dbReference type="InterPro" id="IPR006091">
    <property type="entry name" value="Acyl-CoA_Oxase/DH_mid-dom"/>
</dbReference>